<dbReference type="RefSeq" id="WP_136457844.1">
    <property type="nucleotide sequence ID" value="NZ_SRSF01000002.1"/>
</dbReference>
<sequence length="80" mass="8627">MEPKQPRSEVPAEKSSATKALTDRAAETYQWWDNLATINAEDPFLVGAVKIGVRLLGVVILLALSPVILLGIIIAFLAVL</sequence>
<protein>
    <recommendedName>
        <fullName evidence="4">AI-2E family transporter</fullName>
    </recommendedName>
</protein>
<keyword evidence="1" id="KW-1133">Transmembrane helix</keyword>
<dbReference type="Proteomes" id="UP000308528">
    <property type="component" value="Unassembled WGS sequence"/>
</dbReference>
<comment type="caution">
    <text evidence="2">The sequence shown here is derived from an EMBL/GenBank/DDBJ whole genome shotgun (WGS) entry which is preliminary data.</text>
</comment>
<evidence type="ECO:0008006" key="4">
    <source>
        <dbReference type="Google" id="ProtNLM"/>
    </source>
</evidence>
<organism evidence="2 3">
    <name type="scientific">Neolewinella litorea</name>
    <dbReference type="NCBI Taxonomy" id="2562452"/>
    <lineage>
        <taxon>Bacteria</taxon>
        <taxon>Pseudomonadati</taxon>
        <taxon>Bacteroidota</taxon>
        <taxon>Saprospiria</taxon>
        <taxon>Saprospirales</taxon>
        <taxon>Lewinellaceae</taxon>
        <taxon>Neolewinella</taxon>
    </lineage>
</organism>
<feature type="transmembrane region" description="Helical" evidence="1">
    <location>
        <begin position="55"/>
        <end position="79"/>
    </location>
</feature>
<dbReference type="EMBL" id="SRSF01000002">
    <property type="protein sequence ID" value="THH40512.1"/>
    <property type="molecule type" value="Genomic_DNA"/>
</dbReference>
<evidence type="ECO:0000256" key="1">
    <source>
        <dbReference type="SAM" id="Phobius"/>
    </source>
</evidence>
<gene>
    <name evidence="2" type="ORF">E4021_07185</name>
</gene>
<keyword evidence="1" id="KW-0472">Membrane</keyword>
<accession>A0A4S4NL49</accession>
<evidence type="ECO:0000313" key="3">
    <source>
        <dbReference type="Proteomes" id="UP000308528"/>
    </source>
</evidence>
<keyword evidence="1" id="KW-0812">Transmembrane</keyword>
<dbReference type="OrthoDB" id="1496281at2"/>
<reference evidence="2 3" key="1">
    <citation type="submission" date="2019-04" db="EMBL/GenBank/DDBJ databases">
        <title>Lewinella litorea sp. nov., isolated from a marine sand.</title>
        <authorList>
            <person name="Yoon J.-H."/>
        </authorList>
    </citation>
    <scope>NUCLEOTIDE SEQUENCE [LARGE SCALE GENOMIC DNA]</scope>
    <source>
        <strain evidence="2 3">HSMS-39</strain>
    </source>
</reference>
<dbReference type="AlphaFoldDB" id="A0A4S4NL49"/>
<keyword evidence="3" id="KW-1185">Reference proteome</keyword>
<proteinExistence type="predicted"/>
<evidence type="ECO:0000313" key="2">
    <source>
        <dbReference type="EMBL" id="THH40512.1"/>
    </source>
</evidence>
<name>A0A4S4NL49_9BACT</name>